<dbReference type="SUPFAM" id="SSF63817">
    <property type="entry name" value="Sortase"/>
    <property type="match status" value="1"/>
</dbReference>
<dbReference type="EMBL" id="RYZS01000001">
    <property type="protein sequence ID" value="RVU93993.1"/>
    <property type="molecule type" value="Genomic_DNA"/>
</dbReference>
<organism evidence="7 9">
    <name type="scientific">Enterococcus avium</name>
    <name type="common">Streptococcus avium</name>
    <dbReference type="NCBI Taxonomy" id="33945"/>
    <lineage>
        <taxon>Bacteria</taxon>
        <taxon>Bacillati</taxon>
        <taxon>Bacillota</taxon>
        <taxon>Bacilli</taxon>
        <taxon>Lactobacillales</taxon>
        <taxon>Enterococcaceae</taxon>
        <taxon>Enterococcus</taxon>
    </lineage>
</organism>
<dbReference type="Gene3D" id="2.40.260.10">
    <property type="entry name" value="Sortase"/>
    <property type="match status" value="1"/>
</dbReference>
<dbReference type="NCBIfam" id="TIGR01076">
    <property type="entry name" value="sortase_fam"/>
    <property type="match status" value="1"/>
</dbReference>
<feature type="active site" description="Acyl-thioester intermediate" evidence="4">
    <location>
        <position position="182"/>
    </location>
</feature>
<keyword evidence="5" id="KW-1133">Transmembrane helix</keyword>
<evidence type="ECO:0000313" key="9">
    <source>
        <dbReference type="Proteomes" id="UP000288388"/>
    </source>
</evidence>
<protein>
    <submittedName>
        <fullName evidence="7">Class A sortase</fullName>
    </submittedName>
</protein>
<dbReference type="RefSeq" id="WP_016181691.1">
    <property type="nucleotide sequence ID" value="NZ_CAAKNX010000090.1"/>
</dbReference>
<evidence type="ECO:0000313" key="11">
    <source>
        <dbReference type="Proteomes" id="UP001264335"/>
    </source>
</evidence>
<feature type="active site" description="Proton donor/acceptor" evidence="4">
    <location>
        <position position="121"/>
    </location>
</feature>
<keyword evidence="2" id="KW-0378">Hydrolase</keyword>
<accession>A0A437UK34</accession>
<dbReference type="GeneID" id="69569748"/>
<dbReference type="Proteomes" id="UP000288388">
    <property type="component" value="Unassembled WGS sequence"/>
</dbReference>
<evidence type="ECO:0000313" key="8">
    <source>
        <dbReference type="EMBL" id="TRZ35115.1"/>
    </source>
</evidence>
<proteinExistence type="predicted"/>
<evidence type="ECO:0000313" key="7">
    <source>
        <dbReference type="EMBL" id="RVU93993.1"/>
    </source>
</evidence>
<keyword evidence="5" id="KW-0812">Transmembrane</keyword>
<feature type="transmembrane region" description="Helical" evidence="5">
    <location>
        <begin position="227"/>
        <end position="246"/>
    </location>
</feature>
<evidence type="ECO:0000256" key="4">
    <source>
        <dbReference type="PIRSR" id="PIRSR605754-1"/>
    </source>
</evidence>
<evidence type="ECO:0000256" key="5">
    <source>
        <dbReference type="SAM" id="Phobius"/>
    </source>
</evidence>
<keyword evidence="5" id="KW-0472">Membrane</keyword>
<dbReference type="InterPro" id="IPR023365">
    <property type="entry name" value="Sortase_dom-sf"/>
</dbReference>
<dbReference type="Pfam" id="PF04203">
    <property type="entry name" value="Sortase"/>
    <property type="match status" value="1"/>
</dbReference>
<dbReference type="InterPro" id="IPR042007">
    <property type="entry name" value="Sortase_A"/>
</dbReference>
<reference evidence="6 11" key="3">
    <citation type="submission" date="2023-03" db="EMBL/GenBank/DDBJ databases">
        <authorList>
            <person name="Shen W."/>
            <person name="Cai J."/>
        </authorList>
    </citation>
    <scope>NUCLEOTIDE SEQUENCE [LARGE SCALE GENOMIC DNA]</scope>
    <source>
        <strain evidence="6 11">Y2</strain>
    </source>
</reference>
<gene>
    <name evidence="8" type="ORF">AUF17_13955</name>
    <name evidence="7" type="ORF">EK398_03450</name>
    <name evidence="6" type="ORF">P7D79_17840</name>
</gene>
<dbReference type="EMBL" id="PDXQ01000001">
    <property type="protein sequence ID" value="TRZ35115.1"/>
    <property type="molecule type" value="Genomic_DNA"/>
</dbReference>
<dbReference type="GO" id="GO:0008234">
    <property type="term" value="F:cysteine-type peptidase activity"/>
    <property type="evidence" value="ECO:0007669"/>
    <property type="project" value="UniProtKB-KW"/>
</dbReference>
<keyword evidence="3" id="KW-0788">Thiol protease</keyword>
<reference evidence="8 10" key="1">
    <citation type="submission" date="2017-10" db="EMBL/GenBank/DDBJ databases">
        <title>FDA dAtabase for Regulatory Grade micrObial Sequences (FDA-ARGOS): Supporting development and validation of Infectious Disease Dx tests.</title>
        <authorList>
            <person name="Campos J."/>
            <person name="Goldberg B."/>
            <person name="Tallon L.J."/>
            <person name="Sadzewicz L."/>
            <person name="Sengamalay N."/>
            <person name="Ott S."/>
            <person name="Godinez A."/>
            <person name="Nagaraj S."/>
            <person name="Vyas G."/>
            <person name="Aluvathingal J."/>
            <person name="Nadendla S."/>
            <person name="Geyer C."/>
            <person name="Nandy P."/>
            <person name="Hobson J."/>
            <person name="Sichtig H."/>
        </authorList>
    </citation>
    <scope>NUCLEOTIDE SEQUENCE [LARGE SCALE GENOMIC DNA]</scope>
    <source>
        <strain evidence="8 10">FDAARGOS_185</strain>
    </source>
</reference>
<dbReference type="GO" id="GO:0006508">
    <property type="term" value="P:proteolysis"/>
    <property type="evidence" value="ECO:0007669"/>
    <property type="project" value="UniProtKB-KW"/>
</dbReference>
<dbReference type="EMBL" id="JARPWY010000065">
    <property type="protein sequence ID" value="MDT2516090.1"/>
    <property type="molecule type" value="Genomic_DNA"/>
</dbReference>
<dbReference type="AlphaFoldDB" id="A0A437UK34"/>
<evidence type="ECO:0000256" key="2">
    <source>
        <dbReference type="ARBA" id="ARBA00022801"/>
    </source>
</evidence>
<dbReference type="Proteomes" id="UP000316316">
    <property type="component" value="Unassembled WGS sequence"/>
</dbReference>
<reference evidence="7 9" key="2">
    <citation type="submission" date="2018-12" db="EMBL/GenBank/DDBJ databases">
        <title>A novel vanA-carrying plasmid in a clinical isolate of Enterococcus avium.</title>
        <authorList>
            <person name="Bernasconi O.J."/>
            <person name="Luzzaro F."/>
            <person name="Endimiani A."/>
        </authorList>
    </citation>
    <scope>NUCLEOTIDE SEQUENCE [LARGE SCALE GENOMIC DNA]</scope>
    <source>
        <strain evidence="7 9">LC0559/18</strain>
    </source>
</reference>
<dbReference type="InterPro" id="IPR005754">
    <property type="entry name" value="Sortase"/>
</dbReference>
<dbReference type="Proteomes" id="UP001264335">
    <property type="component" value="Unassembled WGS sequence"/>
</dbReference>
<comment type="caution">
    <text evidence="7">The sequence shown here is derived from an EMBL/GenBank/DDBJ whole genome shotgun (WGS) entry which is preliminary data.</text>
</comment>
<evidence type="ECO:0000313" key="6">
    <source>
        <dbReference type="EMBL" id="MDT2516090.1"/>
    </source>
</evidence>
<sequence>MNRLVLRTMLIGALLVAIALMGVDKIKEWLLLYHQNTEITITSNLANTPQPVVEEIQPLQLSSFLAAKVPKTTGIGTIEVPAADIFLPVFSGLKNEELLIGAGTIFPEREPSKNNLVILGHYVGSQNFLFGSLNQVKVEDSVFLHYLGKNYEYKIVEKKVIDERDIQVMQETKKPELTLLTCDSTNATSNRICVKACLVNAKNSINQSDKTMNKRYLGKPKVPSNQLILSSIGLIFLLILFSWFIWMMTGRKKD</sequence>
<evidence type="ECO:0000256" key="1">
    <source>
        <dbReference type="ARBA" id="ARBA00022670"/>
    </source>
</evidence>
<keyword evidence="1" id="KW-0645">Protease</keyword>
<evidence type="ECO:0000313" key="10">
    <source>
        <dbReference type="Proteomes" id="UP000316316"/>
    </source>
</evidence>
<name>A0A437UK34_ENTAV</name>
<dbReference type="CDD" id="cd06165">
    <property type="entry name" value="Sortase_A"/>
    <property type="match status" value="1"/>
</dbReference>
<evidence type="ECO:0000256" key="3">
    <source>
        <dbReference type="ARBA" id="ARBA00022807"/>
    </source>
</evidence>